<accession>A0ACD1A9T6</accession>
<evidence type="ECO:0000313" key="2">
    <source>
        <dbReference type="Proteomes" id="UP000594014"/>
    </source>
</evidence>
<dbReference type="Proteomes" id="UP000594014">
    <property type="component" value="Chromosome"/>
</dbReference>
<keyword evidence="2" id="KW-1185">Reference proteome</keyword>
<sequence>MNTLTRSILNIFGGAVRAFETFPAAILSALAFSIVTMIRIQLDWPAQEPYNFLFNCLHWAFALGAVFSMAAITIAQTRFSNQRAFVAANLLGSAVAIIVFLMLFFWGASNPDASARYEVISTLAVARVSAAILISFLAFIIAAGEPKEQTDFAQSFFMTHKAFFIAVLYGIVIMAGASGVAGAVQTLLYQGMSGKVYMYIGTIAGFLAFTIFLGHFPDFRKGVFDEHREVVQRQPRFIEILLGYILVPIILALTVVLFLWSGRILLTGEWPAFHELAGIATAYSAVGLWLHIMVTHHEFGVAKFYRRFYPFAALIILAFEAGAIVIQLEKTGLKVSEYWFILVWVISAIAAILLILLKTKAHRLIAATICAASVFSVLPAVGYQGMPVFAQIDRLETLLSSEGMLKDGKLIQAASDPELSVRESMTDAVYFLAGAEDAKLPAWFDDNLSDRTAFKAKLGFEPVWPKWDDGSVDYLGTSLYLKPDAMDVTNYQWGIHLQGDKAEFKGDKGNYIIDWEIRPSDGVPTLKISLDGRIILEEDMNGYIDRITKKYPPGRQSGQAEASLEDMSVLFASVDAEVLLIFNNIQINVDPVGDRINYYFDLDMIYLRENDNP</sequence>
<protein>
    <submittedName>
        <fullName evidence="1">DUF4153 domain-containing protein</fullName>
    </submittedName>
</protein>
<proteinExistence type="predicted"/>
<organism evidence="1 2">
    <name type="scientific">Anoxybacterium hadale</name>
    <dbReference type="NCBI Taxonomy" id="3408580"/>
    <lineage>
        <taxon>Bacteria</taxon>
        <taxon>Bacillati</taxon>
        <taxon>Bacillota</taxon>
        <taxon>Clostridia</taxon>
        <taxon>Peptostreptococcales</taxon>
        <taxon>Anaerovoracaceae</taxon>
        <taxon>Anoxybacterium</taxon>
    </lineage>
</organism>
<dbReference type="EMBL" id="CP042469">
    <property type="protein sequence ID" value="QOX63227.1"/>
    <property type="molecule type" value="Genomic_DNA"/>
</dbReference>
<reference evidence="1" key="1">
    <citation type="submission" date="2019-08" db="EMBL/GenBank/DDBJ databases">
        <title>Genome sequence of Clostridiales bacterium MT110.</title>
        <authorList>
            <person name="Cao J."/>
        </authorList>
    </citation>
    <scope>NUCLEOTIDE SEQUENCE</scope>
    <source>
        <strain evidence="1">MT110</strain>
    </source>
</reference>
<evidence type="ECO:0000313" key="1">
    <source>
        <dbReference type="EMBL" id="QOX63227.1"/>
    </source>
</evidence>
<name>A0ACD1A9T6_9FIRM</name>
<gene>
    <name evidence="1" type="ORF">FRZ06_07640</name>
</gene>